<evidence type="ECO:0000313" key="7">
    <source>
        <dbReference type="Proteomes" id="UP001420932"/>
    </source>
</evidence>
<evidence type="ECO:0000256" key="3">
    <source>
        <dbReference type="SAM" id="MobiDB-lite"/>
    </source>
</evidence>
<reference evidence="6 7" key="1">
    <citation type="submission" date="2024-01" db="EMBL/GenBank/DDBJ databases">
        <title>Genome assemblies of Stephania.</title>
        <authorList>
            <person name="Yang L."/>
        </authorList>
    </citation>
    <scope>NUCLEOTIDE SEQUENCE [LARGE SCALE GENOMIC DNA]</scope>
    <source>
        <strain evidence="6">YNDBR</strain>
        <tissue evidence="6">Leaf</tissue>
    </source>
</reference>
<dbReference type="InterPro" id="IPR000873">
    <property type="entry name" value="AMP-dep_synth/lig_dom"/>
</dbReference>
<gene>
    <name evidence="6" type="ORF">Syun_024438</name>
</gene>
<name>A0AAP0NHJ4_9MAGN</name>
<dbReference type="Gene3D" id="3.30.300.30">
    <property type="match status" value="2"/>
</dbReference>
<evidence type="ECO:0000259" key="4">
    <source>
        <dbReference type="Pfam" id="PF00501"/>
    </source>
</evidence>
<dbReference type="SUPFAM" id="SSF56801">
    <property type="entry name" value="Acetyl-CoA synthetase-like"/>
    <property type="match status" value="3"/>
</dbReference>
<comment type="similarity">
    <text evidence="1">Belongs to the ATP-dependent AMP-binding enzyme family.</text>
</comment>
<dbReference type="Gene3D" id="3.40.50.980">
    <property type="match status" value="2"/>
</dbReference>
<dbReference type="InterPro" id="IPR045851">
    <property type="entry name" value="AMP-bd_C_sf"/>
</dbReference>
<feature type="domain" description="AMP-binding enzyme C-terminal" evidence="5">
    <location>
        <begin position="897"/>
        <end position="964"/>
    </location>
</feature>
<dbReference type="PANTHER" id="PTHR24096">
    <property type="entry name" value="LONG-CHAIN-FATTY-ACID--COA LIGASE"/>
    <property type="match status" value="1"/>
</dbReference>
<dbReference type="InterPro" id="IPR025110">
    <property type="entry name" value="AMP-bd_C"/>
</dbReference>
<feature type="compositionally biased region" description="Low complexity" evidence="3">
    <location>
        <begin position="9"/>
        <end position="21"/>
    </location>
</feature>
<dbReference type="InterPro" id="IPR042099">
    <property type="entry name" value="ANL_N_sf"/>
</dbReference>
<dbReference type="FunFam" id="3.40.50.12780:FF:000003">
    <property type="entry name" value="Long-chain-fatty-acid--CoA ligase FadD"/>
    <property type="match status" value="1"/>
</dbReference>
<dbReference type="EMBL" id="JBBNAF010000010">
    <property type="protein sequence ID" value="KAK9108427.1"/>
    <property type="molecule type" value="Genomic_DNA"/>
</dbReference>
<feature type="domain" description="AMP-dependent synthetase/ligase" evidence="4">
    <location>
        <begin position="494"/>
        <end position="845"/>
    </location>
</feature>
<dbReference type="Pfam" id="PF00501">
    <property type="entry name" value="AMP-binding"/>
    <property type="match status" value="2"/>
</dbReference>
<accession>A0AAP0NHJ4</accession>
<evidence type="ECO:0000259" key="5">
    <source>
        <dbReference type="Pfam" id="PF13193"/>
    </source>
</evidence>
<dbReference type="AlphaFoldDB" id="A0AAP0NHJ4"/>
<dbReference type="PANTHER" id="PTHR24096:SF251">
    <property type="entry name" value="4-COUMARATE--COA LIGASE-LIKE 9"/>
    <property type="match status" value="1"/>
</dbReference>
<feature type="region of interest" description="Disordered" evidence="3">
    <location>
        <begin position="1"/>
        <end position="21"/>
    </location>
</feature>
<sequence length="982" mass="105703">MAETVLPKSSPSSNSSSIDPNSGFCSETKIFHSLRPPIALPSPHLSINAADHAFSLLRQSLSDSLHTTTAAFIDSATARRLSYADFLRRVGSLSSALQSGLGLGLSKGDTAFVLSPTCLEIPILYFSLLSLGVAFCPANPLSTPAEISRLIQISKSCIAFATKATAPNLPTSTTSLRHPTVLIDSDEFHSMMTAEAGVVGPAAAAAAVDQGDTAAILFSSGTTGPMKGVELTHRNLIATLSMLPPKRMREENAHLLPVPVALFHTSGVMWCLIGAAKGATTVLMTGRLDLEEMLKAVEEYGVTSISMVPPLGVAMATQGVVEKYNLSSLRTVVYGGAPLGRTCRRDSPLDFHTCYYSRYPDEEAGQIPMAFVVRKSGSAISEAQVPPFKKVRRVAFIGSIPKTPTGKTLRKELRDFALTAYSEQQIEALMAETIPRKSTSSIDPNSGFCSETNIYHSLRPRDALPPPHLPISAADHAFSLLRQSLSDSLHTTTAAFIDSTTARRLSYSDFLRRVGSLSSALQSRLGLGLSKGDTAFVLSPTCLEIPILYFSLLSLGVAFSPANPLSTPAEISRQIQISKPSVAFAAKATAHKLPRTPPPPLLSLATILIDSDYFNSMMTLSDSDLSSASSNPIQSRISQSDTAAILYSSGTTGRVKGVELTHGNMIAGISTWPRRRGREVVLITTPLFHTYGVAMCVKAVAMGETAVLMTSTKRFDLELMLKAVEDYRVTWMPVSPPIVVAMAKAEAVERYDLSSLREMLCGGAPLGKDASERFKARFPHGYGLTESAVSPARMLDAEEAKRHGSVGRLNPHIDVKVIDTVTGMAQSPGRRGELWIRGGGTMKGYVGDEEATASAFDDEGWLKTGDLGYIDRDGFVYIIDRLKELIKYNSYQVPPAELEHQLQSHPEIVDSAVIPYPDEDAGEIPMAFVVRKPGSTLNEAQVAPHKKLRRVSFCSTIPKSAAGKILRRELIEHALSSPSPKL</sequence>
<feature type="domain" description="AMP-dependent synthetase/ligase" evidence="4">
    <location>
        <begin position="70"/>
        <end position="343"/>
    </location>
</feature>
<evidence type="ECO:0000313" key="6">
    <source>
        <dbReference type="EMBL" id="KAK9108427.1"/>
    </source>
</evidence>
<dbReference type="PROSITE" id="PS00455">
    <property type="entry name" value="AMP_BINDING"/>
    <property type="match status" value="2"/>
</dbReference>
<dbReference type="Gene3D" id="3.40.50.12780">
    <property type="entry name" value="N-terminal domain of ligase-like"/>
    <property type="match status" value="1"/>
</dbReference>
<dbReference type="GO" id="GO:0016405">
    <property type="term" value="F:CoA-ligase activity"/>
    <property type="evidence" value="ECO:0007669"/>
    <property type="project" value="TreeGrafter"/>
</dbReference>
<dbReference type="InterPro" id="IPR020845">
    <property type="entry name" value="AMP-binding_CS"/>
</dbReference>
<dbReference type="CDD" id="cd05904">
    <property type="entry name" value="4CL"/>
    <property type="match status" value="1"/>
</dbReference>
<proteinExistence type="inferred from homology"/>
<evidence type="ECO:0008006" key="8">
    <source>
        <dbReference type="Google" id="ProtNLM"/>
    </source>
</evidence>
<dbReference type="Pfam" id="PF13193">
    <property type="entry name" value="AMP-binding_C"/>
    <property type="match status" value="1"/>
</dbReference>
<keyword evidence="2" id="KW-0436">Ligase</keyword>
<organism evidence="6 7">
    <name type="scientific">Stephania yunnanensis</name>
    <dbReference type="NCBI Taxonomy" id="152371"/>
    <lineage>
        <taxon>Eukaryota</taxon>
        <taxon>Viridiplantae</taxon>
        <taxon>Streptophyta</taxon>
        <taxon>Embryophyta</taxon>
        <taxon>Tracheophyta</taxon>
        <taxon>Spermatophyta</taxon>
        <taxon>Magnoliopsida</taxon>
        <taxon>Ranunculales</taxon>
        <taxon>Menispermaceae</taxon>
        <taxon>Menispermoideae</taxon>
        <taxon>Cissampelideae</taxon>
        <taxon>Stephania</taxon>
    </lineage>
</organism>
<evidence type="ECO:0000256" key="1">
    <source>
        <dbReference type="ARBA" id="ARBA00006432"/>
    </source>
</evidence>
<protein>
    <recommendedName>
        <fullName evidence="8">4-coumarate--CoA ligase</fullName>
    </recommendedName>
</protein>
<dbReference type="Proteomes" id="UP001420932">
    <property type="component" value="Unassembled WGS sequence"/>
</dbReference>
<keyword evidence="7" id="KW-1185">Reference proteome</keyword>
<evidence type="ECO:0000256" key="2">
    <source>
        <dbReference type="ARBA" id="ARBA00022598"/>
    </source>
</evidence>
<comment type="caution">
    <text evidence="6">The sequence shown here is derived from an EMBL/GenBank/DDBJ whole genome shotgun (WGS) entry which is preliminary data.</text>
</comment>